<keyword evidence="2" id="KW-0472">Membrane</keyword>
<dbReference type="EMBL" id="KZ613500">
    <property type="protein sequence ID" value="PMD17272.1"/>
    <property type="molecule type" value="Genomic_DNA"/>
</dbReference>
<name>A0A2J6PTC3_9HELO</name>
<evidence type="ECO:0000256" key="2">
    <source>
        <dbReference type="SAM" id="Phobius"/>
    </source>
</evidence>
<proteinExistence type="predicted"/>
<keyword evidence="2" id="KW-0812">Transmembrane</keyword>
<keyword evidence="2" id="KW-1133">Transmembrane helix</keyword>
<dbReference type="AlphaFoldDB" id="A0A2J6PTC3"/>
<sequence length="110" mass="11744">MKTTFVLAVVLATLGYCLVFQNSLSIPRTASPKDMFSPSSSIIVNPPSPAGSGQDHSGHHAVEFPDSKTNTTTDHERSGKNPSTGFYVGMAFMCVGLFALWMCCFHSLGA</sequence>
<reference evidence="3 4" key="1">
    <citation type="submission" date="2016-05" db="EMBL/GenBank/DDBJ databases">
        <title>A degradative enzymes factory behind the ericoid mycorrhizal symbiosis.</title>
        <authorList>
            <consortium name="DOE Joint Genome Institute"/>
            <person name="Martino E."/>
            <person name="Morin E."/>
            <person name="Grelet G."/>
            <person name="Kuo A."/>
            <person name="Kohler A."/>
            <person name="Daghino S."/>
            <person name="Barry K."/>
            <person name="Choi C."/>
            <person name="Cichocki N."/>
            <person name="Clum A."/>
            <person name="Copeland A."/>
            <person name="Hainaut M."/>
            <person name="Haridas S."/>
            <person name="Labutti K."/>
            <person name="Lindquist E."/>
            <person name="Lipzen A."/>
            <person name="Khouja H.-R."/>
            <person name="Murat C."/>
            <person name="Ohm R."/>
            <person name="Olson A."/>
            <person name="Spatafora J."/>
            <person name="Veneault-Fourrey C."/>
            <person name="Henrissat B."/>
            <person name="Grigoriev I."/>
            <person name="Martin F."/>
            <person name="Perotto S."/>
        </authorList>
    </citation>
    <scope>NUCLEOTIDE SEQUENCE [LARGE SCALE GENOMIC DNA]</scope>
    <source>
        <strain evidence="3 4">UAMH 7357</strain>
    </source>
</reference>
<evidence type="ECO:0000256" key="1">
    <source>
        <dbReference type="SAM" id="MobiDB-lite"/>
    </source>
</evidence>
<evidence type="ECO:0008006" key="5">
    <source>
        <dbReference type="Google" id="ProtNLM"/>
    </source>
</evidence>
<gene>
    <name evidence="3" type="ORF">NA56DRAFT_707785</name>
</gene>
<dbReference type="Proteomes" id="UP000235672">
    <property type="component" value="Unassembled WGS sequence"/>
</dbReference>
<protein>
    <recommendedName>
        <fullName evidence="5">Transmembrane protein</fullName>
    </recommendedName>
</protein>
<feature type="transmembrane region" description="Helical" evidence="2">
    <location>
        <begin position="86"/>
        <end position="108"/>
    </location>
</feature>
<evidence type="ECO:0000313" key="3">
    <source>
        <dbReference type="EMBL" id="PMD17272.1"/>
    </source>
</evidence>
<feature type="compositionally biased region" description="Basic and acidic residues" evidence="1">
    <location>
        <begin position="56"/>
        <end position="66"/>
    </location>
</feature>
<keyword evidence="4" id="KW-1185">Reference proteome</keyword>
<feature type="region of interest" description="Disordered" evidence="1">
    <location>
        <begin position="33"/>
        <end position="82"/>
    </location>
</feature>
<accession>A0A2J6PTC3</accession>
<organism evidence="3 4">
    <name type="scientific">Hyaloscypha hepaticicola</name>
    <dbReference type="NCBI Taxonomy" id="2082293"/>
    <lineage>
        <taxon>Eukaryota</taxon>
        <taxon>Fungi</taxon>
        <taxon>Dikarya</taxon>
        <taxon>Ascomycota</taxon>
        <taxon>Pezizomycotina</taxon>
        <taxon>Leotiomycetes</taxon>
        <taxon>Helotiales</taxon>
        <taxon>Hyaloscyphaceae</taxon>
        <taxon>Hyaloscypha</taxon>
    </lineage>
</organism>
<evidence type="ECO:0000313" key="4">
    <source>
        <dbReference type="Proteomes" id="UP000235672"/>
    </source>
</evidence>